<dbReference type="SUPFAM" id="SSF88723">
    <property type="entry name" value="PIN domain-like"/>
    <property type="match status" value="1"/>
</dbReference>
<comment type="function">
    <text evidence="8">Toxic component of a toxin-antitoxin (TA) system. An RNase.</text>
</comment>
<accession>A0A5R8KA63</accession>
<dbReference type="GO" id="GO:0000287">
    <property type="term" value="F:magnesium ion binding"/>
    <property type="evidence" value="ECO:0007669"/>
    <property type="project" value="UniProtKB-UniRule"/>
</dbReference>
<evidence type="ECO:0000256" key="4">
    <source>
        <dbReference type="ARBA" id="ARBA00022723"/>
    </source>
</evidence>
<evidence type="ECO:0000313" key="11">
    <source>
        <dbReference type="Proteomes" id="UP000306196"/>
    </source>
</evidence>
<evidence type="ECO:0000313" key="10">
    <source>
        <dbReference type="EMBL" id="TLD68795.1"/>
    </source>
</evidence>
<dbReference type="Pfam" id="PF01850">
    <property type="entry name" value="PIN"/>
    <property type="match status" value="1"/>
</dbReference>
<dbReference type="PANTHER" id="PTHR33653">
    <property type="entry name" value="RIBONUCLEASE VAPC2"/>
    <property type="match status" value="1"/>
</dbReference>
<dbReference type="GO" id="GO:0004540">
    <property type="term" value="F:RNA nuclease activity"/>
    <property type="evidence" value="ECO:0007669"/>
    <property type="project" value="InterPro"/>
</dbReference>
<gene>
    <name evidence="8" type="primary">vapC</name>
    <name evidence="10" type="ORF">FEM03_20905</name>
</gene>
<keyword evidence="3 8" id="KW-0540">Nuclease</keyword>
<keyword evidence="2 8" id="KW-1277">Toxin-antitoxin system</keyword>
<feature type="binding site" evidence="8">
    <location>
        <position position="57"/>
    </location>
    <ligand>
        <name>Mg(2+)</name>
        <dbReference type="ChEBI" id="CHEBI:18420"/>
    </ligand>
</feature>
<dbReference type="GO" id="GO:0090729">
    <property type="term" value="F:toxin activity"/>
    <property type="evidence" value="ECO:0007669"/>
    <property type="project" value="UniProtKB-KW"/>
</dbReference>
<dbReference type="OrthoDB" id="196960at2"/>
<comment type="similarity">
    <text evidence="7 8">Belongs to the PINc/VapC protein family.</text>
</comment>
<dbReference type="InterPro" id="IPR022907">
    <property type="entry name" value="VapC_family"/>
</dbReference>
<dbReference type="EMBL" id="VAUV01000019">
    <property type="protein sequence ID" value="TLD68795.1"/>
    <property type="molecule type" value="Genomic_DNA"/>
</dbReference>
<evidence type="ECO:0000256" key="8">
    <source>
        <dbReference type="HAMAP-Rule" id="MF_00265"/>
    </source>
</evidence>
<evidence type="ECO:0000256" key="5">
    <source>
        <dbReference type="ARBA" id="ARBA00022801"/>
    </source>
</evidence>
<dbReference type="AlphaFoldDB" id="A0A5R8KA63"/>
<evidence type="ECO:0000256" key="6">
    <source>
        <dbReference type="ARBA" id="ARBA00022842"/>
    </source>
</evidence>
<evidence type="ECO:0000256" key="7">
    <source>
        <dbReference type="ARBA" id="ARBA00038093"/>
    </source>
</evidence>
<dbReference type="InterPro" id="IPR029060">
    <property type="entry name" value="PIN-like_dom_sf"/>
</dbReference>
<dbReference type="Gene3D" id="3.40.50.1010">
    <property type="entry name" value="5'-nuclease"/>
    <property type="match status" value="1"/>
</dbReference>
<dbReference type="HAMAP" id="MF_00265">
    <property type="entry name" value="VapC_Nob1"/>
    <property type="match status" value="1"/>
</dbReference>
<name>A0A5R8KA63_9BACT</name>
<keyword evidence="4 8" id="KW-0479">Metal-binding</keyword>
<keyword evidence="8" id="KW-0800">Toxin</keyword>
<dbReference type="GO" id="GO:0016787">
    <property type="term" value="F:hydrolase activity"/>
    <property type="evidence" value="ECO:0007669"/>
    <property type="project" value="UniProtKB-KW"/>
</dbReference>
<sequence length="180" mass="19631">MRRATSISCAKHVASAEVRASPKPPVQSAAQWEMPLLLRSKNANALTKMAGESLALDTSVVVKHLRGLSPQISQRLAEAEELYLPTVALGELLFGVERSGDDPRARVPLEKFLRDVVIIATDDQTAAHYAKLRAHLAGQGTPIPDNDIWIAATAQRHQLPLYHDDGHFALLSGLVEERCS</sequence>
<dbReference type="EC" id="3.1.-.-" evidence="8"/>
<dbReference type="Proteomes" id="UP000306196">
    <property type="component" value="Unassembled WGS sequence"/>
</dbReference>
<keyword evidence="6 8" id="KW-0460">Magnesium</keyword>
<comment type="cofactor">
    <cofactor evidence="1 8">
        <name>Mg(2+)</name>
        <dbReference type="ChEBI" id="CHEBI:18420"/>
    </cofactor>
</comment>
<organism evidence="10 11">
    <name type="scientific">Phragmitibacter flavus</name>
    <dbReference type="NCBI Taxonomy" id="2576071"/>
    <lineage>
        <taxon>Bacteria</taxon>
        <taxon>Pseudomonadati</taxon>
        <taxon>Verrucomicrobiota</taxon>
        <taxon>Verrucomicrobiia</taxon>
        <taxon>Verrucomicrobiales</taxon>
        <taxon>Verrucomicrobiaceae</taxon>
        <taxon>Phragmitibacter</taxon>
    </lineage>
</organism>
<dbReference type="PANTHER" id="PTHR33653:SF1">
    <property type="entry name" value="RIBONUCLEASE VAPC2"/>
    <property type="match status" value="1"/>
</dbReference>
<dbReference type="InterPro" id="IPR002716">
    <property type="entry name" value="PIN_dom"/>
</dbReference>
<proteinExistence type="inferred from homology"/>
<comment type="caution">
    <text evidence="10">The sequence shown here is derived from an EMBL/GenBank/DDBJ whole genome shotgun (WGS) entry which is preliminary data.</text>
</comment>
<evidence type="ECO:0000259" key="9">
    <source>
        <dbReference type="Pfam" id="PF01850"/>
    </source>
</evidence>
<protein>
    <recommendedName>
        <fullName evidence="8">Ribonuclease VapC</fullName>
        <shortName evidence="8">RNase VapC</shortName>
        <ecNumber evidence="8">3.1.-.-</ecNumber>
    </recommendedName>
    <alternativeName>
        <fullName evidence="8">Toxin VapC</fullName>
    </alternativeName>
</protein>
<evidence type="ECO:0000256" key="3">
    <source>
        <dbReference type="ARBA" id="ARBA00022722"/>
    </source>
</evidence>
<keyword evidence="11" id="KW-1185">Reference proteome</keyword>
<reference evidence="10 11" key="1">
    <citation type="submission" date="2019-05" db="EMBL/GenBank/DDBJ databases">
        <title>Verrucobacter flavum gen. nov., sp. nov. a new member of the family Verrucomicrobiaceae.</title>
        <authorList>
            <person name="Szuroczki S."/>
            <person name="Abbaszade G."/>
            <person name="Szabo A."/>
            <person name="Felfoldi T."/>
            <person name="Schumann P."/>
            <person name="Boka K."/>
            <person name="Keki Z."/>
            <person name="Toumi M."/>
            <person name="Toth E."/>
        </authorList>
    </citation>
    <scope>NUCLEOTIDE SEQUENCE [LARGE SCALE GENOMIC DNA]</scope>
    <source>
        <strain evidence="10 11">MG-N-17</strain>
    </source>
</reference>
<keyword evidence="5 8" id="KW-0378">Hydrolase</keyword>
<feature type="domain" description="PIN" evidence="9">
    <location>
        <begin position="56"/>
        <end position="169"/>
    </location>
</feature>
<evidence type="ECO:0000256" key="2">
    <source>
        <dbReference type="ARBA" id="ARBA00022649"/>
    </source>
</evidence>
<feature type="binding site" evidence="8">
    <location>
        <position position="147"/>
    </location>
    <ligand>
        <name>Mg(2+)</name>
        <dbReference type="ChEBI" id="CHEBI:18420"/>
    </ligand>
</feature>
<dbReference type="InterPro" id="IPR050556">
    <property type="entry name" value="Type_II_TA_system_RNase"/>
</dbReference>
<evidence type="ECO:0000256" key="1">
    <source>
        <dbReference type="ARBA" id="ARBA00001946"/>
    </source>
</evidence>